<dbReference type="Proteomes" id="UP000078542">
    <property type="component" value="Unassembled WGS sequence"/>
</dbReference>
<dbReference type="EMBL" id="LKEX01008505">
    <property type="protein sequence ID" value="KYN50008.1"/>
    <property type="molecule type" value="Genomic_DNA"/>
</dbReference>
<name>A0A151K2E0_9HYME</name>
<feature type="region of interest" description="Disordered" evidence="1">
    <location>
        <begin position="49"/>
        <end position="74"/>
    </location>
</feature>
<reference evidence="2 3" key="1">
    <citation type="submission" date="2016-03" db="EMBL/GenBank/DDBJ databases">
        <title>Cyphomyrmex costatus WGS genome.</title>
        <authorList>
            <person name="Nygaard S."/>
            <person name="Hu H."/>
            <person name="Boomsma J."/>
            <person name="Zhang G."/>
        </authorList>
    </citation>
    <scope>NUCLEOTIDE SEQUENCE [LARGE SCALE GENOMIC DNA]</scope>
    <source>
        <strain evidence="2">MS0001</strain>
        <tissue evidence="2">Whole body</tissue>
    </source>
</reference>
<evidence type="ECO:0000313" key="3">
    <source>
        <dbReference type="Proteomes" id="UP000078542"/>
    </source>
</evidence>
<feature type="non-terminal residue" evidence="2">
    <location>
        <position position="1"/>
    </location>
</feature>
<protein>
    <submittedName>
        <fullName evidence="2">Uncharacterized protein</fullName>
    </submittedName>
</protein>
<gene>
    <name evidence="2" type="ORF">ALC62_00035</name>
</gene>
<evidence type="ECO:0000256" key="1">
    <source>
        <dbReference type="SAM" id="MobiDB-lite"/>
    </source>
</evidence>
<sequence length="74" mass="7991">FACTHCIFLSPQNATPGFMEDLLEHCPLLHFLFPKDCCCEKDKSCCPKTTTTTTTTTAATTTTTPTTTTPTTVA</sequence>
<organism evidence="2 3">
    <name type="scientific">Cyphomyrmex costatus</name>
    <dbReference type="NCBI Taxonomy" id="456900"/>
    <lineage>
        <taxon>Eukaryota</taxon>
        <taxon>Metazoa</taxon>
        <taxon>Ecdysozoa</taxon>
        <taxon>Arthropoda</taxon>
        <taxon>Hexapoda</taxon>
        <taxon>Insecta</taxon>
        <taxon>Pterygota</taxon>
        <taxon>Neoptera</taxon>
        <taxon>Endopterygota</taxon>
        <taxon>Hymenoptera</taxon>
        <taxon>Apocrita</taxon>
        <taxon>Aculeata</taxon>
        <taxon>Formicoidea</taxon>
        <taxon>Formicidae</taxon>
        <taxon>Myrmicinae</taxon>
        <taxon>Cyphomyrmex</taxon>
    </lineage>
</organism>
<accession>A0A151K2E0</accession>
<evidence type="ECO:0000313" key="2">
    <source>
        <dbReference type="EMBL" id="KYN50008.1"/>
    </source>
</evidence>
<keyword evidence="3" id="KW-1185">Reference proteome</keyword>
<proteinExistence type="predicted"/>
<dbReference type="AlphaFoldDB" id="A0A151K2E0"/>
<comment type="caution">
    <text evidence="2">The sequence shown here is derived from an EMBL/GenBank/DDBJ whole genome shotgun (WGS) entry which is preliminary data.</text>
</comment>